<evidence type="ECO:0000313" key="1">
    <source>
        <dbReference type="EMBL" id="KKK84716.1"/>
    </source>
</evidence>
<gene>
    <name evidence="1" type="ORF">LCGC14_2780540</name>
</gene>
<comment type="caution">
    <text evidence="1">The sequence shown here is derived from an EMBL/GenBank/DDBJ whole genome shotgun (WGS) entry which is preliminary data.</text>
</comment>
<reference evidence="1" key="1">
    <citation type="journal article" date="2015" name="Nature">
        <title>Complex archaea that bridge the gap between prokaryotes and eukaryotes.</title>
        <authorList>
            <person name="Spang A."/>
            <person name="Saw J.H."/>
            <person name="Jorgensen S.L."/>
            <person name="Zaremba-Niedzwiedzka K."/>
            <person name="Martijn J."/>
            <person name="Lind A.E."/>
            <person name="van Eijk R."/>
            <person name="Schleper C."/>
            <person name="Guy L."/>
            <person name="Ettema T.J."/>
        </authorList>
    </citation>
    <scope>NUCLEOTIDE SEQUENCE</scope>
</reference>
<proteinExistence type="predicted"/>
<accession>A0A0F9BJY2</accession>
<dbReference type="EMBL" id="LAZR01051645">
    <property type="protein sequence ID" value="KKK84716.1"/>
    <property type="molecule type" value="Genomic_DNA"/>
</dbReference>
<dbReference type="AlphaFoldDB" id="A0A0F9BJY2"/>
<sequence>MVHKQLKALDKTLLLAIGRANNFSLSKHSSIHVIRNYYPKELKKEGKIISKMESRSFGRLESKKLIKKHSTGKKLLGT</sequence>
<organism evidence="1">
    <name type="scientific">marine sediment metagenome</name>
    <dbReference type="NCBI Taxonomy" id="412755"/>
    <lineage>
        <taxon>unclassified sequences</taxon>
        <taxon>metagenomes</taxon>
        <taxon>ecological metagenomes</taxon>
    </lineage>
</organism>
<protein>
    <submittedName>
        <fullName evidence="1">Uncharacterized protein</fullName>
    </submittedName>
</protein>
<name>A0A0F9BJY2_9ZZZZ</name>